<evidence type="ECO:0000256" key="2">
    <source>
        <dbReference type="ARBA" id="ARBA00022714"/>
    </source>
</evidence>
<dbReference type="Gene3D" id="3.90.380.10">
    <property type="entry name" value="Naphthalene 1,2-dioxygenase Alpha Subunit, Chain A, domain 1"/>
    <property type="match status" value="1"/>
</dbReference>
<dbReference type="InterPro" id="IPR036922">
    <property type="entry name" value="Rieske_2Fe-2S_sf"/>
</dbReference>
<dbReference type="SUPFAM" id="SSF50022">
    <property type="entry name" value="ISP domain"/>
    <property type="match status" value="1"/>
</dbReference>
<evidence type="ECO:0000313" key="9">
    <source>
        <dbReference type="Proteomes" id="UP001139103"/>
    </source>
</evidence>
<sequence>MFVSKEHHPQVLPRQSYFDQSVFDQEMETLMMPTWHAVALMDELPKDGSFLTLEIFGRPIILWRKGDEVSGFLNVCPHRYAKLTCKPCGATERLHCQYHGWEFDETGNVRKIPDAKTFRPLAQGMLGLRKFRIERCGQLIFLNLTDEGPSLREFLGDKFELYESWFTPEMHTAITVTRTINANWKCLVENALESYHTTTVHPQTFGTFPEEKDIQHTMEESWTSMFVDYSEERSVRATMDAIGHLLVGRPRDGSYEHILHYPNVMMARLSLYRWVECVIPVSPSQSLSVVRLMCHIGEKGRLRRVWNRYFITKWARDFLTKVGAEDAGVLVQVQEGISAPEEPMGGLISTREERIFHFQKYVEKASGVASCRDESDVIQNRFSGNAT</sequence>
<evidence type="ECO:0000256" key="1">
    <source>
        <dbReference type="ARBA" id="ARBA00001962"/>
    </source>
</evidence>
<dbReference type="PANTHER" id="PTHR43756">
    <property type="entry name" value="CHOLINE MONOOXYGENASE, CHLOROPLASTIC"/>
    <property type="match status" value="1"/>
</dbReference>
<dbReference type="GO" id="GO:0051213">
    <property type="term" value="F:dioxygenase activity"/>
    <property type="evidence" value="ECO:0007669"/>
    <property type="project" value="UniProtKB-KW"/>
</dbReference>
<dbReference type="Gene3D" id="2.102.10.10">
    <property type="entry name" value="Rieske [2Fe-2S] iron-sulphur domain"/>
    <property type="match status" value="1"/>
</dbReference>
<evidence type="ECO:0000256" key="3">
    <source>
        <dbReference type="ARBA" id="ARBA00022723"/>
    </source>
</evidence>
<keyword evidence="4" id="KW-0560">Oxidoreductase</keyword>
<proteinExistence type="predicted"/>
<feature type="domain" description="Rieske" evidence="7">
    <location>
        <begin position="35"/>
        <end position="142"/>
    </location>
</feature>
<keyword evidence="3" id="KW-0479">Metal-binding</keyword>
<evidence type="ECO:0000256" key="4">
    <source>
        <dbReference type="ARBA" id="ARBA00023002"/>
    </source>
</evidence>
<dbReference type="RefSeq" id="WP_230215469.1">
    <property type="nucleotide sequence ID" value="NZ_JAJKFT010000002.1"/>
</dbReference>
<dbReference type="AlphaFoldDB" id="A0A9X1MJG6"/>
<dbReference type="InterPro" id="IPR017941">
    <property type="entry name" value="Rieske_2Fe-2S"/>
</dbReference>
<dbReference type="EMBL" id="JAJKFT010000002">
    <property type="protein sequence ID" value="MCC9627315.1"/>
    <property type="molecule type" value="Genomic_DNA"/>
</dbReference>
<comment type="cofactor">
    <cofactor evidence="1">
        <name>Fe cation</name>
        <dbReference type="ChEBI" id="CHEBI:24875"/>
    </cofactor>
</comment>
<evidence type="ECO:0000313" key="8">
    <source>
        <dbReference type="EMBL" id="MCC9627315.1"/>
    </source>
</evidence>
<evidence type="ECO:0000259" key="7">
    <source>
        <dbReference type="PROSITE" id="PS51296"/>
    </source>
</evidence>
<keyword evidence="9" id="KW-1185">Reference proteome</keyword>
<comment type="caution">
    <text evidence="8">The sequence shown here is derived from an EMBL/GenBank/DDBJ whole genome shotgun (WGS) entry which is preliminary data.</text>
</comment>
<dbReference type="CDD" id="cd03469">
    <property type="entry name" value="Rieske_RO_Alpha_N"/>
    <property type="match status" value="1"/>
</dbReference>
<keyword evidence="5" id="KW-0408">Iron</keyword>
<dbReference type="InterPro" id="IPR015879">
    <property type="entry name" value="Ring_hydroxy_dOase_asu_C_dom"/>
</dbReference>
<keyword evidence="2" id="KW-0001">2Fe-2S</keyword>
<evidence type="ECO:0000256" key="6">
    <source>
        <dbReference type="ARBA" id="ARBA00023014"/>
    </source>
</evidence>
<dbReference type="PANTHER" id="PTHR43756:SF5">
    <property type="entry name" value="CHOLINE MONOOXYGENASE, CHLOROPLASTIC"/>
    <property type="match status" value="1"/>
</dbReference>
<dbReference type="CDD" id="cd00680">
    <property type="entry name" value="RHO_alpha_C"/>
    <property type="match status" value="1"/>
</dbReference>
<keyword evidence="8" id="KW-0223">Dioxygenase</keyword>
<evidence type="ECO:0000256" key="5">
    <source>
        <dbReference type="ARBA" id="ARBA00023004"/>
    </source>
</evidence>
<gene>
    <name evidence="8" type="ORF">LOC68_02815</name>
</gene>
<dbReference type="PROSITE" id="PS51296">
    <property type="entry name" value="RIESKE"/>
    <property type="match status" value="1"/>
</dbReference>
<organism evidence="8 9">
    <name type="scientific">Blastopirellula sediminis</name>
    <dbReference type="NCBI Taxonomy" id="2894196"/>
    <lineage>
        <taxon>Bacteria</taxon>
        <taxon>Pseudomonadati</taxon>
        <taxon>Planctomycetota</taxon>
        <taxon>Planctomycetia</taxon>
        <taxon>Pirellulales</taxon>
        <taxon>Pirellulaceae</taxon>
        <taxon>Blastopirellula</taxon>
    </lineage>
</organism>
<dbReference type="GO" id="GO:0051537">
    <property type="term" value="F:2 iron, 2 sulfur cluster binding"/>
    <property type="evidence" value="ECO:0007669"/>
    <property type="project" value="UniProtKB-KW"/>
</dbReference>
<reference evidence="8" key="1">
    <citation type="submission" date="2021-11" db="EMBL/GenBank/DDBJ databases">
        <title>Genome sequence.</title>
        <authorList>
            <person name="Sun Q."/>
        </authorList>
    </citation>
    <scope>NUCLEOTIDE SEQUENCE</scope>
    <source>
        <strain evidence="8">JC732</strain>
    </source>
</reference>
<dbReference type="Pfam" id="PF00355">
    <property type="entry name" value="Rieske"/>
    <property type="match status" value="1"/>
</dbReference>
<dbReference type="InterPro" id="IPR001663">
    <property type="entry name" value="Rng_hydr_dOase-A"/>
</dbReference>
<protein>
    <submittedName>
        <fullName evidence="8">Aromatic ring-hydroxylating dioxygenase subunit alpha</fullName>
    </submittedName>
</protein>
<keyword evidence="6" id="KW-0411">Iron-sulfur</keyword>
<dbReference type="Pfam" id="PF00848">
    <property type="entry name" value="Ring_hydroxyl_A"/>
    <property type="match status" value="1"/>
</dbReference>
<dbReference type="PRINTS" id="PR00090">
    <property type="entry name" value="RNGDIOXGNASE"/>
</dbReference>
<dbReference type="GO" id="GO:0005506">
    <property type="term" value="F:iron ion binding"/>
    <property type="evidence" value="ECO:0007669"/>
    <property type="project" value="InterPro"/>
</dbReference>
<dbReference type="Proteomes" id="UP001139103">
    <property type="component" value="Unassembled WGS sequence"/>
</dbReference>
<accession>A0A9X1MJG6</accession>
<name>A0A9X1MJG6_9BACT</name>
<dbReference type="SUPFAM" id="SSF55961">
    <property type="entry name" value="Bet v1-like"/>
    <property type="match status" value="1"/>
</dbReference>